<dbReference type="AlphaFoldDB" id="A0A849AET6"/>
<dbReference type="GO" id="GO:0033388">
    <property type="term" value="P:putrescine biosynthetic process from arginine"/>
    <property type="evidence" value="ECO:0007669"/>
    <property type="project" value="TreeGrafter"/>
</dbReference>
<dbReference type="Gene3D" id="3.60.110.10">
    <property type="entry name" value="Carbon-nitrogen hydrolase"/>
    <property type="match status" value="1"/>
</dbReference>
<evidence type="ECO:0000259" key="2">
    <source>
        <dbReference type="PROSITE" id="PS50263"/>
    </source>
</evidence>
<reference evidence="3 4" key="1">
    <citation type="submission" date="2020-05" db="EMBL/GenBank/DDBJ databases">
        <title>Flexivirga sp. ID2601S isolated from air conditioner.</title>
        <authorList>
            <person name="Kim D.H."/>
        </authorList>
    </citation>
    <scope>NUCLEOTIDE SEQUENCE [LARGE SCALE GENOMIC DNA]</scope>
    <source>
        <strain evidence="3 4">ID2601S</strain>
    </source>
</reference>
<feature type="domain" description="CN hydrolase" evidence="2">
    <location>
        <begin position="3"/>
        <end position="245"/>
    </location>
</feature>
<dbReference type="RefSeq" id="WP_171150794.1">
    <property type="nucleotide sequence ID" value="NZ_JABENB010000001.1"/>
</dbReference>
<evidence type="ECO:0000313" key="4">
    <source>
        <dbReference type="Proteomes" id="UP000557772"/>
    </source>
</evidence>
<proteinExistence type="predicted"/>
<dbReference type="SUPFAM" id="SSF56317">
    <property type="entry name" value="Carbon-nitrogen hydrolase"/>
    <property type="match status" value="1"/>
</dbReference>
<comment type="caution">
    <text evidence="3">The sequence shown here is derived from an EMBL/GenBank/DDBJ whole genome shotgun (WGS) entry which is preliminary data.</text>
</comment>
<keyword evidence="1 3" id="KW-0378">Hydrolase</keyword>
<dbReference type="EMBL" id="JABENB010000001">
    <property type="protein sequence ID" value="NNG37688.1"/>
    <property type="molecule type" value="Genomic_DNA"/>
</dbReference>
<evidence type="ECO:0000256" key="1">
    <source>
        <dbReference type="ARBA" id="ARBA00022801"/>
    </source>
</evidence>
<gene>
    <name evidence="3" type="ORF">HJ588_00150</name>
</gene>
<dbReference type="InterPro" id="IPR003010">
    <property type="entry name" value="C-N_Hydrolase"/>
</dbReference>
<protein>
    <submittedName>
        <fullName evidence="3">Carbon-nitrogen hydrolase</fullName>
    </submittedName>
</protein>
<dbReference type="InterPro" id="IPR050345">
    <property type="entry name" value="Aliph_Amidase/BUP"/>
</dbReference>
<dbReference type="PANTHER" id="PTHR43674:SF2">
    <property type="entry name" value="BETA-UREIDOPROPIONASE"/>
    <property type="match status" value="1"/>
</dbReference>
<name>A0A849AET6_9MICO</name>
<sequence>MSTTIAAYQLAPRIGDLAGNRERLVAAVRQAAAAGADLLVLPELATSGYVFASAAEARELAEPVDGPTAQLLAGVCRETGLTVVYGFPEAAGEVVFNAAAVVDGSGVLAAYRKAHLWGDEPDWSGAGDERPPVVQTAFGRLGLAVCYDLEFPEWVRLAATDVDVLCVPTNWPASARPPGERPIETANALVAGALNRVFVVAADRVGTERGVPWVGGSVIGGPDGYSLAIARPGDTEQLLVATVDLAQARDKRVGDRNDRVADRRGELYRRAGADDR</sequence>
<organism evidence="3 4">
    <name type="scientific">Flexivirga aerilata</name>
    <dbReference type="NCBI Taxonomy" id="1656889"/>
    <lineage>
        <taxon>Bacteria</taxon>
        <taxon>Bacillati</taxon>
        <taxon>Actinomycetota</taxon>
        <taxon>Actinomycetes</taxon>
        <taxon>Micrococcales</taxon>
        <taxon>Dermacoccaceae</taxon>
        <taxon>Flexivirga</taxon>
    </lineage>
</organism>
<keyword evidence="4" id="KW-1185">Reference proteome</keyword>
<accession>A0A849AET6</accession>
<dbReference type="PANTHER" id="PTHR43674">
    <property type="entry name" value="NITRILASE C965.09-RELATED"/>
    <property type="match status" value="1"/>
</dbReference>
<dbReference type="Proteomes" id="UP000557772">
    <property type="component" value="Unassembled WGS sequence"/>
</dbReference>
<dbReference type="PROSITE" id="PS50263">
    <property type="entry name" value="CN_HYDROLASE"/>
    <property type="match status" value="1"/>
</dbReference>
<dbReference type="GO" id="GO:0050126">
    <property type="term" value="F:N-carbamoylputrescine amidase activity"/>
    <property type="evidence" value="ECO:0007669"/>
    <property type="project" value="TreeGrafter"/>
</dbReference>
<dbReference type="InterPro" id="IPR036526">
    <property type="entry name" value="C-N_Hydrolase_sf"/>
</dbReference>
<dbReference type="Pfam" id="PF00795">
    <property type="entry name" value="CN_hydrolase"/>
    <property type="match status" value="1"/>
</dbReference>
<evidence type="ECO:0000313" key="3">
    <source>
        <dbReference type="EMBL" id="NNG37688.1"/>
    </source>
</evidence>